<reference evidence="4" key="1">
    <citation type="submission" date="2022-11" db="UniProtKB">
        <authorList>
            <consortium name="WormBaseParasite"/>
        </authorList>
    </citation>
    <scope>IDENTIFICATION</scope>
</reference>
<evidence type="ECO:0000256" key="2">
    <source>
        <dbReference type="SAM" id="MobiDB-lite"/>
    </source>
</evidence>
<evidence type="ECO:0000313" key="3">
    <source>
        <dbReference type="Proteomes" id="UP000887563"/>
    </source>
</evidence>
<accession>A0A914LYE7</accession>
<feature type="coiled-coil region" evidence="1">
    <location>
        <begin position="114"/>
        <end position="146"/>
    </location>
</feature>
<proteinExistence type="predicted"/>
<dbReference type="AlphaFoldDB" id="A0A914LYE7"/>
<feature type="compositionally biased region" description="Polar residues" evidence="2">
    <location>
        <begin position="1"/>
        <end position="12"/>
    </location>
</feature>
<protein>
    <submittedName>
        <fullName evidence="4">Uncharacterized protein</fullName>
    </submittedName>
</protein>
<sequence length="519" mass="61165">MEGINNLINQLNQEDDNKEQSDYMNEIDSKWNKIDNADYSNKNENSNHFKNWLNVEHYKTMQRLISDKWNKKLFAHFSMKLCAENGLDLLTKNLQNFVNLKNAKKLINLLKKGYSKIKQNVESQQVAKKEKQNKEVKATVTKKKQKNAGTKFEKKIKKQNITKIKAKDNVDKINDEIIQDILIEKDNKAKEAYVEKIENHEEDIKLEYFTADKNLFDIFNEFIKGKNSITKSFVDVGIYVNEIGKRFEFLENLKKNYIKVFEIYFLNFKKFERMENYWGRIRGKLISKNSDERTRTLGNELHYFLIEILKVTEGKLNKEALNKIKENLYLEKISKYFVDYIGINWSVLNFNQRQFVKEILNLENNKDLNEWTLKIEKRVEELKLIKEQVEIDSSEKLLQVYLHPAGFRPLSENKNWEDASSNVHHNDITTIKSFKTLFEQWKNEKSKQDKEILKFQLFMSSPVNKGGGHIHAIVLAIGAGKVDDDIIKELFIDKTSKSLTSFNSTCSDNSLYCHLFKVK</sequence>
<dbReference type="Proteomes" id="UP000887563">
    <property type="component" value="Unplaced"/>
</dbReference>
<evidence type="ECO:0000313" key="4">
    <source>
        <dbReference type="WBParaSite" id="Minc3s00944g19153"/>
    </source>
</evidence>
<name>A0A914LYE7_MELIC</name>
<organism evidence="3 4">
    <name type="scientific">Meloidogyne incognita</name>
    <name type="common">Southern root-knot nematode worm</name>
    <name type="synonym">Oxyuris incognita</name>
    <dbReference type="NCBI Taxonomy" id="6306"/>
    <lineage>
        <taxon>Eukaryota</taxon>
        <taxon>Metazoa</taxon>
        <taxon>Ecdysozoa</taxon>
        <taxon>Nematoda</taxon>
        <taxon>Chromadorea</taxon>
        <taxon>Rhabditida</taxon>
        <taxon>Tylenchina</taxon>
        <taxon>Tylenchomorpha</taxon>
        <taxon>Tylenchoidea</taxon>
        <taxon>Meloidogynidae</taxon>
        <taxon>Meloidogyninae</taxon>
        <taxon>Meloidogyne</taxon>
        <taxon>Meloidogyne incognita group</taxon>
    </lineage>
</organism>
<keyword evidence="1" id="KW-0175">Coiled coil</keyword>
<evidence type="ECO:0000256" key="1">
    <source>
        <dbReference type="SAM" id="Coils"/>
    </source>
</evidence>
<feature type="region of interest" description="Disordered" evidence="2">
    <location>
        <begin position="1"/>
        <end position="21"/>
    </location>
</feature>
<keyword evidence="3" id="KW-1185">Reference proteome</keyword>
<dbReference type="WBParaSite" id="Minc3s00944g19153">
    <property type="protein sequence ID" value="Minc3s00944g19153"/>
    <property type="gene ID" value="Minc3s00944g19153"/>
</dbReference>